<name>A0A4Y7QDV0_9AGAM</name>
<organism evidence="2 3">
    <name type="scientific">Rickenella mellea</name>
    <dbReference type="NCBI Taxonomy" id="50990"/>
    <lineage>
        <taxon>Eukaryota</taxon>
        <taxon>Fungi</taxon>
        <taxon>Dikarya</taxon>
        <taxon>Basidiomycota</taxon>
        <taxon>Agaricomycotina</taxon>
        <taxon>Agaricomycetes</taxon>
        <taxon>Hymenochaetales</taxon>
        <taxon>Rickenellaceae</taxon>
        <taxon>Rickenella</taxon>
    </lineage>
</organism>
<gene>
    <name evidence="2" type="ORF">BD410DRAFT_639165</name>
</gene>
<sequence>MSSDREALKLLTVKSGVDSVSKTVDNIHDKIATANSNITQVVTTAKKAMAGVSMNDVISMTPRECLIPLKRVMDALNAVKGVHPFVGLAVTAFEVVLTLEMKRRENDKRVSGILLKQADMMMALLQLDNIKDVDMKNEKGETVAGRLQTLIADIRKDIDECGNVIDTYYKQKFLAKFLRAGGWEDRFIGLASTFDKRKTEIKFALEIHVTIKLDTVADQVTNIDVKMDMLIQLFKNQTPKEIQLAAEVERLGGIETCVRSDALLAQLDKTSGGKPSTSLLVSVRTPLETLLGDNRAYFDVKMEAQMRQIDNAIQKSTRTIIRAIGDGPWKRVQDPNIRQVWKDMNAHSSVKSRYFVLALHDHYLDLYENANALAGQLPDRDLAPPSPTLSHAETEATNADGDTTFIQNSPPEADKWCLQYLSIQNTSSISEAIDDDVSGFIKIAEVNNFSNDKPEGFSMLRWVTFWAAGWAVETSIYHLRIEDLVEKLLDIAVMPENRGPYSEYKYWLMWIPWLLRSQSHATTENPELIDLIRQHMALQESAITESLEPAKWEIDGTDTVSTLLGPGRIEKYLYPTLYLVLRYHYQVFSLGSKNVLDNREFEVALATLWSISDACHNRTIVLAAAFDQRRGVDDLKRFAGGLFNNWNTKNPFKYSSERFESIPPFRLSDEQYAMEDRVEDIPELAVEKLRYGIIDTANQLDISEDHRTYIDLCRKQLGLQYSWESLDDADTSKMAELDRIPESERLICQQIASREFNKGGHHSYSCNGCGIFPILGTHYQCIGCFIDVGKPGD</sequence>
<evidence type="ECO:0000313" key="3">
    <source>
        <dbReference type="Proteomes" id="UP000294933"/>
    </source>
</evidence>
<accession>A0A4Y7QDV0</accession>
<dbReference type="Proteomes" id="UP000294933">
    <property type="component" value="Unassembled WGS sequence"/>
</dbReference>
<dbReference type="SUPFAM" id="SSF57850">
    <property type="entry name" value="RING/U-box"/>
    <property type="match status" value="1"/>
</dbReference>
<dbReference type="AlphaFoldDB" id="A0A4Y7QDV0"/>
<dbReference type="VEuPathDB" id="FungiDB:BD410DRAFT_639165"/>
<proteinExistence type="predicted"/>
<feature type="compositionally biased region" description="Polar residues" evidence="1">
    <location>
        <begin position="388"/>
        <end position="398"/>
    </location>
</feature>
<dbReference type="STRING" id="50990.A0A4Y7QDV0"/>
<reference evidence="2 3" key="1">
    <citation type="submission" date="2018-06" db="EMBL/GenBank/DDBJ databases">
        <title>A transcriptomic atlas of mushroom development highlights an independent origin of complex multicellularity.</title>
        <authorList>
            <consortium name="DOE Joint Genome Institute"/>
            <person name="Krizsan K."/>
            <person name="Almasi E."/>
            <person name="Merenyi Z."/>
            <person name="Sahu N."/>
            <person name="Viragh M."/>
            <person name="Koszo T."/>
            <person name="Mondo S."/>
            <person name="Kiss B."/>
            <person name="Balint B."/>
            <person name="Kues U."/>
            <person name="Barry K."/>
            <person name="Hegedus J.C."/>
            <person name="Henrissat B."/>
            <person name="Johnson J."/>
            <person name="Lipzen A."/>
            <person name="Ohm R."/>
            <person name="Nagy I."/>
            <person name="Pangilinan J."/>
            <person name="Yan J."/>
            <person name="Xiong Y."/>
            <person name="Grigoriev I.V."/>
            <person name="Hibbett D.S."/>
            <person name="Nagy L.G."/>
        </authorList>
    </citation>
    <scope>NUCLEOTIDE SEQUENCE [LARGE SCALE GENOMIC DNA]</scope>
    <source>
        <strain evidence="2 3">SZMC22713</strain>
    </source>
</reference>
<dbReference type="OrthoDB" id="2122982at2759"/>
<feature type="region of interest" description="Disordered" evidence="1">
    <location>
        <begin position="377"/>
        <end position="398"/>
    </location>
</feature>
<evidence type="ECO:0000256" key="1">
    <source>
        <dbReference type="SAM" id="MobiDB-lite"/>
    </source>
</evidence>
<dbReference type="EMBL" id="ML170164">
    <property type="protein sequence ID" value="TDL25421.1"/>
    <property type="molecule type" value="Genomic_DNA"/>
</dbReference>
<protein>
    <submittedName>
        <fullName evidence="2">Uncharacterized protein</fullName>
    </submittedName>
</protein>
<keyword evidence="3" id="KW-1185">Reference proteome</keyword>
<evidence type="ECO:0000313" key="2">
    <source>
        <dbReference type="EMBL" id="TDL25421.1"/>
    </source>
</evidence>